<name>A0ACC2W1L5_9TREE</name>
<reference evidence="1" key="1">
    <citation type="submission" date="2023-04" db="EMBL/GenBank/DDBJ databases">
        <title>Draft Genome sequencing of Naganishia species isolated from polar environments using Oxford Nanopore Technology.</title>
        <authorList>
            <person name="Leo P."/>
            <person name="Venkateswaran K."/>
        </authorList>
    </citation>
    <scope>NUCLEOTIDE SEQUENCE</scope>
    <source>
        <strain evidence="1">MNA-CCFEE 5262</strain>
    </source>
</reference>
<evidence type="ECO:0000313" key="2">
    <source>
        <dbReference type="Proteomes" id="UP001230649"/>
    </source>
</evidence>
<gene>
    <name evidence="1" type="ORF">QFC20_004406</name>
</gene>
<proteinExistence type="predicted"/>
<sequence>MLTAALKSFTQQSTRTIMTSSFTGKLASLKNPSLIKSQSFINNEWVSSKSGRTFKVHDPSTGEQIGPDVAECGTPEEVERAIKVAKEAFKTYRNTTPKARQDMLTKLYSLMLANTEDMATIITAENGKPIADALGEHAYSASFCEWFAAEAMRTYGDVIPSTIPGLRNVVIKQPVGPVAIITPWNFPSAMITRKIAPALAAGCTCVIKVPAETPFSGLALAQLVKDAGFPAGVVNIITSEDSKTVGEVLCASKDIKKVSFTGSTNVGKILARQSAGTLKKLSLELGGNAPFIVFDDADVDAAVQGAIACKFRSSGQTCVCANRILVHEKVADEFSSKLVDAVKKFKVGDGIEQGITHGPLIHSRALDKVEHHVNDAVSLGAKVLAGGKRLHGNFFEPTVLGDVPADAACLQEETFGPLAAIVKFSTEDEVIDMANDTDVGLAGYFYSRDIGRIWRVAEALEVGMRSRAYGAADVQVGANTGVISQATIPFGGVKESGYGREGSKYGMSDYEITKVICMGGLGTS</sequence>
<comment type="caution">
    <text evidence="1">The sequence shown here is derived from an EMBL/GenBank/DDBJ whole genome shotgun (WGS) entry which is preliminary data.</text>
</comment>
<keyword evidence="2" id="KW-1185">Reference proteome</keyword>
<protein>
    <submittedName>
        <fullName evidence="1">Uncharacterized protein</fullName>
    </submittedName>
</protein>
<evidence type="ECO:0000313" key="1">
    <source>
        <dbReference type="EMBL" id="KAJ9105119.1"/>
    </source>
</evidence>
<dbReference type="EMBL" id="JASBWS010000050">
    <property type="protein sequence ID" value="KAJ9105119.1"/>
    <property type="molecule type" value="Genomic_DNA"/>
</dbReference>
<organism evidence="1 2">
    <name type="scientific">Naganishia adeliensis</name>
    <dbReference type="NCBI Taxonomy" id="92952"/>
    <lineage>
        <taxon>Eukaryota</taxon>
        <taxon>Fungi</taxon>
        <taxon>Dikarya</taxon>
        <taxon>Basidiomycota</taxon>
        <taxon>Agaricomycotina</taxon>
        <taxon>Tremellomycetes</taxon>
        <taxon>Filobasidiales</taxon>
        <taxon>Filobasidiaceae</taxon>
        <taxon>Naganishia</taxon>
    </lineage>
</organism>
<dbReference type="Proteomes" id="UP001230649">
    <property type="component" value="Unassembled WGS sequence"/>
</dbReference>
<accession>A0ACC2W1L5</accession>